<evidence type="ECO:0000256" key="10">
    <source>
        <dbReference type="ARBA" id="ARBA00023136"/>
    </source>
</evidence>
<dbReference type="InterPro" id="IPR051735">
    <property type="entry name" value="CFEM_domain"/>
</dbReference>
<dbReference type="GO" id="GO:0005576">
    <property type="term" value="C:extracellular region"/>
    <property type="evidence" value="ECO:0007669"/>
    <property type="project" value="UniProtKB-SubCell"/>
</dbReference>
<keyword evidence="5" id="KW-0964">Secreted</keyword>
<keyword evidence="9" id="KW-0408">Iron</keyword>
<comment type="caution">
    <text evidence="17">The sequence shown here is derived from an EMBL/GenBank/DDBJ whole genome shotgun (WGS) entry which is preliminary data.</text>
</comment>
<evidence type="ECO:0000256" key="2">
    <source>
        <dbReference type="ARBA" id="ARBA00004613"/>
    </source>
</evidence>
<keyword evidence="6" id="KW-0349">Heme</keyword>
<feature type="chain" id="PRO_5043620344" description="CFEM domain-containing protein" evidence="15">
    <location>
        <begin position="20"/>
        <end position="199"/>
    </location>
</feature>
<dbReference type="PANTHER" id="PTHR37928:SF2">
    <property type="entry name" value="GPI ANCHORED CFEM DOMAIN PROTEIN (AFU_ORTHOLOGUE AFUA_6G10580)"/>
    <property type="match status" value="1"/>
</dbReference>
<keyword evidence="14" id="KW-0812">Transmembrane</keyword>
<evidence type="ECO:0000313" key="17">
    <source>
        <dbReference type="EMBL" id="KAK7688049.1"/>
    </source>
</evidence>
<keyword evidence="11" id="KW-1015">Disulfide bond</keyword>
<accession>A0AAW0G8W8</accession>
<dbReference type="Pfam" id="PF05730">
    <property type="entry name" value="CFEM"/>
    <property type="match status" value="1"/>
</dbReference>
<dbReference type="AlphaFoldDB" id="A0AAW0G8W8"/>
<name>A0AAW0G8W8_9APHY</name>
<evidence type="ECO:0000256" key="12">
    <source>
        <dbReference type="ARBA" id="ARBA00023180"/>
    </source>
</evidence>
<keyword evidence="7" id="KW-0479">Metal-binding</keyword>
<evidence type="ECO:0000256" key="13">
    <source>
        <dbReference type="ARBA" id="ARBA00023288"/>
    </source>
</evidence>
<evidence type="ECO:0000256" key="9">
    <source>
        <dbReference type="ARBA" id="ARBA00023004"/>
    </source>
</evidence>
<dbReference type="GO" id="GO:0046872">
    <property type="term" value="F:metal ion binding"/>
    <property type="evidence" value="ECO:0007669"/>
    <property type="project" value="UniProtKB-KW"/>
</dbReference>
<comment type="subcellular location">
    <subcellularLocation>
        <location evidence="1">Cell membrane</location>
        <topology evidence="1">Lipid-anchor</topology>
        <topology evidence="1">GPI-anchor</topology>
    </subcellularLocation>
    <subcellularLocation>
        <location evidence="2">Secreted</location>
    </subcellularLocation>
</comment>
<organism evidence="17 18">
    <name type="scientific">Cerrena zonata</name>
    <dbReference type="NCBI Taxonomy" id="2478898"/>
    <lineage>
        <taxon>Eukaryota</taxon>
        <taxon>Fungi</taxon>
        <taxon>Dikarya</taxon>
        <taxon>Basidiomycota</taxon>
        <taxon>Agaricomycotina</taxon>
        <taxon>Agaricomycetes</taxon>
        <taxon>Polyporales</taxon>
        <taxon>Cerrenaceae</taxon>
        <taxon>Cerrena</taxon>
    </lineage>
</organism>
<evidence type="ECO:0000256" key="14">
    <source>
        <dbReference type="SAM" id="Phobius"/>
    </source>
</evidence>
<evidence type="ECO:0000313" key="18">
    <source>
        <dbReference type="Proteomes" id="UP001385951"/>
    </source>
</evidence>
<dbReference type="InterPro" id="IPR008427">
    <property type="entry name" value="Extracellular_membr_CFEM_dom"/>
</dbReference>
<comment type="similarity">
    <text evidence="3">Belongs to the RBT5 family.</text>
</comment>
<evidence type="ECO:0000256" key="11">
    <source>
        <dbReference type="ARBA" id="ARBA00023157"/>
    </source>
</evidence>
<evidence type="ECO:0000256" key="3">
    <source>
        <dbReference type="ARBA" id="ARBA00010031"/>
    </source>
</evidence>
<evidence type="ECO:0000256" key="1">
    <source>
        <dbReference type="ARBA" id="ARBA00004609"/>
    </source>
</evidence>
<keyword evidence="12" id="KW-0325">Glycoprotein</keyword>
<sequence length="199" mass="18677">MFNKLAVMVLAAAVLGTNAQSSSSSALGAIPSGITACSLQCISQSLSAGGCSNIADLQCLCTSQAFEDATRQCLQNSCPDDISAATSAQQSQCASISSSAASAGSSSASASSEASRSASATSAASSASGRSASASSALSSAVSGASSIISKASSEFASATSANASATGNNNGAAPINTGGILGLAVAALGVLAGAGFVL</sequence>
<evidence type="ECO:0000259" key="16">
    <source>
        <dbReference type="PROSITE" id="PS52012"/>
    </source>
</evidence>
<keyword evidence="8 15" id="KW-0732">Signal</keyword>
<keyword evidence="4" id="KW-1003">Cell membrane</keyword>
<keyword evidence="13" id="KW-0449">Lipoprotein</keyword>
<evidence type="ECO:0000256" key="5">
    <source>
        <dbReference type="ARBA" id="ARBA00022525"/>
    </source>
</evidence>
<dbReference type="PANTHER" id="PTHR37928">
    <property type="entry name" value="CFEM DOMAIN PROTEIN (AFU_ORTHOLOGUE AFUA_6G14090)"/>
    <property type="match status" value="1"/>
</dbReference>
<feature type="signal peptide" evidence="15">
    <location>
        <begin position="1"/>
        <end position="19"/>
    </location>
</feature>
<keyword evidence="10 14" id="KW-0472">Membrane</keyword>
<evidence type="ECO:0000256" key="6">
    <source>
        <dbReference type="ARBA" id="ARBA00022617"/>
    </source>
</evidence>
<dbReference type="GO" id="GO:0005886">
    <property type="term" value="C:plasma membrane"/>
    <property type="evidence" value="ECO:0007669"/>
    <property type="project" value="UniProtKB-SubCell"/>
</dbReference>
<evidence type="ECO:0000256" key="4">
    <source>
        <dbReference type="ARBA" id="ARBA00022475"/>
    </source>
</evidence>
<dbReference type="Proteomes" id="UP001385951">
    <property type="component" value="Unassembled WGS sequence"/>
</dbReference>
<reference evidence="17 18" key="1">
    <citation type="submission" date="2022-09" db="EMBL/GenBank/DDBJ databases">
        <authorList>
            <person name="Palmer J.M."/>
        </authorList>
    </citation>
    <scope>NUCLEOTIDE SEQUENCE [LARGE SCALE GENOMIC DNA]</scope>
    <source>
        <strain evidence="17 18">DSM 7382</strain>
    </source>
</reference>
<gene>
    <name evidence="17" type="ORF">QCA50_008419</name>
</gene>
<protein>
    <recommendedName>
        <fullName evidence="16">CFEM domain-containing protein</fullName>
    </recommendedName>
</protein>
<dbReference type="PROSITE" id="PS52012">
    <property type="entry name" value="CFEM"/>
    <property type="match status" value="1"/>
</dbReference>
<keyword evidence="14" id="KW-1133">Transmembrane helix</keyword>
<keyword evidence="18" id="KW-1185">Reference proteome</keyword>
<feature type="domain" description="CFEM" evidence="16">
    <location>
        <begin position="1"/>
        <end position="127"/>
    </location>
</feature>
<dbReference type="EMBL" id="JASBNA010000011">
    <property type="protein sequence ID" value="KAK7688049.1"/>
    <property type="molecule type" value="Genomic_DNA"/>
</dbReference>
<evidence type="ECO:0000256" key="7">
    <source>
        <dbReference type="ARBA" id="ARBA00022723"/>
    </source>
</evidence>
<evidence type="ECO:0000256" key="15">
    <source>
        <dbReference type="SAM" id="SignalP"/>
    </source>
</evidence>
<feature type="transmembrane region" description="Helical" evidence="14">
    <location>
        <begin position="179"/>
        <end position="198"/>
    </location>
</feature>
<proteinExistence type="inferred from homology"/>
<dbReference type="SMART" id="SM00747">
    <property type="entry name" value="CFEM"/>
    <property type="match status" value="1"/>
</dbReference>
<evidence type="ECO:0000256" key="8">
    <source>
        <dbReference type="ARBA" id="ARBA00022729"/>
    </source>
</evidence>